<dbReference type="eggNOG" id="KOG3656">
    <property type="taxonomic scope" value="Eukaryota"/>
</dbReference>
<dbReference type="GO" id="GO:0007186">
    <property type="term" value="P:G protein-coupled receptor signaling pathway"/>
    <property type="evidence" value="ECO:0000318"/>
    <property type="project" value="GO_Central"/>
</dbReference>
<feature type="transmembrane region" description="Helical" evidence="8">
    <location>
        <begin position="360"/>
        <end position="381"/>
    </location>
</feature>
<dbReference type="PRINTS" id="PR00237">
    <property type="entry name" value="GPCRRHODOPSN"/>
</dbReference>
<evidence type="ECO:0000256" key="3">
    <source>
        <dbReference type="ARBA" id="ARBA00022989"/>
    </source>
</evidence>
<dbReference type="InterPro" id="IPR017452">
    <property type="entry name" value="GPCR_Rhodpsn_7TM"/>
</dbReference>
<dbReference type="STRING" id="45351.A7SF15"/>
<keyword evidence="2 8" id="KW-0812">Transmembrane</keyword>
<evidence type="ECO:0000256" key="1">
    <source>
        <dbReference type="ARBA" id="ARBA00004141"/>
    </source>
</evidence>
<evidence type="ECO:0000313" key="11">
    <source>
        <dbReference type="Proteomes" id="UP000001593"/>
    </source>
</evidence>
<dbReference type="GO" id="GO:0005886">
    <property type="term" value="C:plasma membrane"/>
    <property type="evidence" value="ECO:0000318"/>
    <property type="project" value="GO_Central"/>
</dbReference>
<dbReference type="PANTHER" id="PTHR24238">
    <property type="entry name" value="G-PROTEIN COUPLED RECEPTOR"/>
    <property type="match status" value="1"/>
</dbReference>
<dbReference type="PANTHER" id="PTHR24238:SF57">
    <property type="entry name" value="G-PROTEIN COUPLED RECEPTOR 83"/>
    <property type="match status" value="1"/>
</dbReference>
<protein>
    <recommendedName>
        <fullName evidence="9">G-protein coupled receptors family 1 profile domain-containing protein</fullName>
    </recommendedName>
</protein>
<keyword evidence="11" id="KW-1185">Reference proteome</keyword>
<feature type="transmembrane region" description="Helical" evidence="8">
    <location>
        <begin position="91"/>
        <end position="114"/>
    </location>
</feature>
<dbReference type="EMBL" id="DS469641">
    <property type="protein sequence ID" value="EDO37698.1"/>
    <property type="molecule type" value="Genomic_DNA"/>
</dbReference>
<dbReference type="Pfam" id="PF00001">
    <property type="entry name" value="7tm_1"/>
    <property type="match status" value="1"/>
</dbReference>
<keyword evidence="4" id="KW-0297">G-protein coupled receptor</keyword>
<dbReference type="InterPro" id="IPR000276">
    <property type="entry name" value="GPCR_Rhodpsn"/>
</dbReference>
<keyword evidence="7" id="KW-0807">Transducer</keyword>
<evidence type="ECO:0000256" key="7">
    <source>
        <dbReference type="ARBA" id="ARBA00023224"/>
    </source>
</evidence>
<organism evidence="10 11">
    <name type="scientific">Nematostella vectensis</name>
    <name type="common">Starlet sea anemone</name>
    <dbReference type="NCBI Taxonomy" id="45351"/>
    <lineage>
        <taxon>Eukaryota</taxon>
        <taxon>Metazoa</taxon>
        <taxon>Cnidaria</taxon>
        <taxon>Anthozoa</taxon>
        <taxon>Hexacorallia</taxon>
        <taxon>Actiniaria</taxon>
        <taxon>Edwardsiidae</taxon>
        <taxon>Nematostella</taxon>
    </lineage>
</organism>
<feature type="transmembrane region" description="Helical" evidence="8">
    <location>
        <begin position="62"/>
        <end position="79"/>
    </location>
</feature>
<dbReference type="OMA" id="NIQHIHE"/>
<feature type="transmembrane region" description="Helical" evidence="8">
    <location>
        <begin position="170"/>
        <end position="191"/>
    </location>
</feature>
<dbReference type="SUPFAM" id="SSF81321">
    <property type="entry name" value="Family A G protein-coupled receptor-like"/>
    <property type="match status" value="1"/>
</dbReference>
<accession>A7SF15</accession>
<dbReference type="InParanoid" id="A7SF15"/>
<dbReference type="HOGENOM" id="CLU_009579_6_1_1"/>
<evidence type="ECO:0000256" key="5">
    <source>
        <dbReference type="ARBA" id="ARBA00023136"/>
    </source>
</evidence>
<dbReference type="GO" id="GO:0004930">
    <property type="term" value="F:G protein-coupled receptor activity"/>
    <property type="evidence" value="ECO:0000318"/>
    <property type="project" value="GO_Central"/>
</dbReference>
<evidence type="ECO:0000256" key="4">
    <source>
        <dbReference type="ARBA" id="ARBA00023040"/>
    </source>
</evidence>
<evidence type="ECO:0000256" key="2">
    <source>
        <dbReference type="ARBA" id="ARBA00022692"/>
    </source>
</evidence>
<comment type="subcellular location">
    <subcellularLocation>
        <location evidence="1">Membrane</location>
        <topology evidence="1">Multi-pass membrane protein</topology>
    </subcellularLocation>
</comment>
<dbReference type="PhylomeDB" id="A7SF15"/>
<keyword evidence="5 8" id="KW-0472">Membrane</keyword>
<evidence type="ECO:0000259" key="9">
    <source>
        <dbReference type="PROSITE" id="PS50262"/>
    </source>
</evidence>
<feature type="transmembrane region" description="Helical" evidence="8">
    <location>
        <begin position="211"/>
        <end position="236"/>
    </location>
</feature>
<dbReference type="Proteomes" id="UP000001593">
    <property type="component" value="Unassembled WGS sequence"/>
</dbReference>
<dbReference type="Gene3D" id="1.20.1070.10">
    <property type="entry name" value="Rhodopsin 7-helix transmembrane proteins"/>
    <property type="match status" value="1"/>
</dbReference>
<evidence type="ECO:0000256" key="6">
    <source>
        <dbReference type="ARBA" id="ARBA00023170"/>
    </source>
</evidence>
<proteinExistence type="predicted"/>
<name>A7SF15_NEMVE</name>
<dbReference type="GO" id="GO:0032870">
    <property type="term" value="P:cellular response to hormone stimulus"/>
    <property type="evidence" value="ECO:0000318"/>
    <property type="project" value="GO_Central"/>
</dbReference>
<reference evidence="10 11" key="1">
    <citation type="journal article" date="2007" name="Science">
        <title>Sea anemone genome reveals ancestral eumetazoan gene repertoire and genomic organization.</title>
        <authorList>
            <person name="Putnam N.H."/>
            <person name="Srivastava M."/>
            <person name="Hellsten U."/>
            <person name="Dirks B."/>
            <person name="Chapman J."/>
            <person name="Salamov A."/>
            <person name="Terry A."/>
            <person name="Shapiro H."/>
            <person name="Lindquist E."/>
            <person name="Kapitonov V.V."/>
            <person name="Jurka J."/>
            <person name="Genikhovich G."/>
            <person name="Grigoriev I.V."/>
            <person name="Lucas S.M."/>
            <person name="Steele R.E."/>
            <person name="Finnerty J.R."/>
            <person name="Technau U."/>
            <person name="Martindale M.Q."/>
            <person name="Rokhsar D.S."/>
        </authorList>
    </citation>
    <scope>NUCLEOTIDE SEQUENCE [LARGE SCALE GENOMIC DNA]</scope>
    <source>
        <strain evidence="11">CH2 X CH6</strain>
    </source>
</reference>
<dbReference type="CDD" id="cd00637">
    <property type="entry name" value="7tm_classA_rhodopsin-like"/>
    <property type="match status" value="1"/>
</dbReference>
<feature type="transmembrane region" description="Helical" evidence="8">
    <location>
        <begin position="120"/>
        <end position="149"/>
    </location>
</feature>
<feature type="domain" description="G-protein coupled receptors family 1 profile" evidence="9">
    <location>
        <begin position="74"/>
        <end position="387"/>
    </location>
</feature>
<gene>
    <name evidence="10" type="ORF">NEMVEDRAFT_v1g211276</name>
</gene>
<keyword evidence="6" id="KW-0675">Receptor</keyword>
<sequence>MFPLLACRVEIPIMFNSTFNFTSANATLISNATSHATFNATTVPGQPFYHKEPEALETFRKFVFGVVIFAALLGNTIVIQAIRTGPSRKPFTYYLVTSLSVAELISSFCLIFLFDYEERLTWVFGEFMCLTTLPIITITFTVVTHNLAAIALYRYRVVVTPHKRPPSRKVAFGCILATWVFPIIISIPNNIQHIHEEKDGDEVWCYEQDPLINYSLARFFLCFAIPMMIMVVAYGLSALQIRQHMNILQTKHRERLNSNIGSMNGENNRLSITATTTQGSINNLHRQIPQNQTKGSYNNLQLGAGQAHEIGEPVQYIAGDKPQIVIHSPQGVSVLVIHLPQEISRVESSMMESERDVIRMFYAIVLIFLLCYIPYQIFYLISYFEVL</sequence>
<dbReference type="PROSITE" id="PS50262">
    <property type="entry name" value="G_PROTEIN_RECEP_F1_2"/>
    <property type="match status" value="1"/>
</dbReference>
<evidence type="ECO:0000256" key="8">
    <source>
        <dbReference type="SAM" id="Phobius"/>
    </source>
</evidence>
<keyword evidence="3 8" id="KW-1133">Transmembrane helix</keyword>
<dbReference type="AlphaFoldDB" id="A7SF15"/>
<evidence type="ECO:0000313" key="10">
    <source>
        <dbReference type="EMBL" id="EDO37698.1"/>
    </source>
</evidence>